<dbReference type="AlphaFoldDB" id="A0A0N9VY82"/>
<name>A0A0N9VY82_9GAMM</name>
<feature type="transmembrane region" description="Helical" evidence="1">
    <location>
        <begin position="6"/>
        <end position="21"/>
    </location>
</feature>
<sequence length="155" mass="17996">MLIYILIAIVIVFIALFFIINKSKKKSRVSRTSVKKGSTSSTLNDTSQIYLTSDEIYQKITSLINDRNFFAAEVQINEWIKQNHLEPKAYLLLLEIYLLQNDELSIQELLDRLNTQDHQPILQLVKARIKDNSNTIETIEFELPSQSNQIKLLKN</sequence>
<keyword evidence="1" id="KW-1133">Transmembrane helix</keyword>
<dbReference type="KEGG" id="aei:AOY20_05815"/>
<gene>
    <name evidence="2" type="ORF">AOY20_05815</name>
</gene>
<dbReference type="STRING" id="1324350.AOY20_05815"/>
<evidence type="ECO:0000313" key="2">
    <source>
        <dbReference type="EMBL" id="ALH95094.1"/>
    </source>
</evidence>
<dbReference type="OrthoDB" id="6713201at2"/>
<proteinExistence type="predicted"/>
<keyword evidence="1" id="KW-0472">Membrane</keyword>
<evidence type="ECO:0000256" key="1">
    <source>
        <dbReference type="SAM" id="Phobius"/>
    </source>
</evidence>
<organism evidence="2 3">
    <name type="scientific">Acinetobacter equi</name>
    <dbReference type="NCBI Taxonomy" id="1324350"/>
    <lineage>
        <taxon>Bacteria</taxon>
        <taxon>Pseudomonadati</taxon>
        <taxon>Pseudomonadota</taxon>
        <taxon>Gammaproteobacteria</taxon>
        <taxon>Moraxellales</taxon>
        <taxon>Moraxellaceae</taxon>
        <taxon>Acinetobacter</taxon>
    </lineage>
</organism>
<dbReference type="RefSeq" id="WP_054580990.1">
    <property type="nucleotide sequence ID" value="NZ_CP012808.1"/>
</dbReference>
<accession>A0A0N9VY82</accession>
<reference evidence="2 3" key="1">
    <citation type="journal article" date="2015" name="Int. J. Syst. Evol. Microbiol.">
        <title>Acinetobacter equi sp. nov. isolated from horse faeces.</title>
        <authorList>
            <person name="Poppel M.T."/>
            <person name="Skiebe E."/>
            <person name="Laue M."/>
            <person name="Bergmann H."/>
            <person name="Ebersberger I."/>
            <person name="Garn T."/>
            <person name="Fruth A."/>
            <person name="Baumgardt S."/>
            <person name="Busse H.J."/>
            <person name="Wilharm G."/>
        </authorList>
    </citation>
    <scope>NUCLEOTIDE SEQUENCE [LARGE SCALE GENOMIC DNA]</scope>
    <source>
        <strain evidence="2 3">114</strain>
    </source>
</reference>
<dbReference type="EMBL" id="CP012808">
    <property type="protein sequence ID" value="ALH95094.1"/>
    <property type="molecule type" value="Genomic_DNA"/>
</dbReference>
<dbReference type="Proteomes" id="UP000064939">
    <property type="component" value="Chromosome"/>
</dbReference>
<evidence type="ECO:0000313" key="3">
    <source>
        <dbReference type="Proteomes" id="UP000064939"/>
    </source>
</evidence>
<keyword evidence="1" id="KW-0812">Transmembrane</keyword>
<keyword evidence="3" id="KW-1185">Reference proteome</keyword>
<protein>
    <submittedName>
        <fullName evidence="2">Uncharacterized protein</fullName>
    </submittedName>
</protein>